<evidence type="ECO:0000313" key="2">
    <source>
        <dbReference type="EMBL" id="KAF2723905.1"/>
    </source>
</evidence>
<name>A0A9P4QCY8_9PEZI</name>
<keyword evidence="3" id="KW-1185">Reference proteome</keyword>
<evidence type="ECO:0000313" key="3">
    <source>
        <dbReference type="Proteomes" id="UP000799441"/>
    </source>
</evidence>
<dbReference type="AlphaFoldDB" id="A0A9P4QCY8"/>
<reference evidence="2" key="1">
    <citation type="journal article" date="2020" name="Stud. Mycol.">
        <title>101 Dothideomycetes genomes: a test case for predicting lifestyles and emergence of pathogens.</title>
        <authorList>
            <person name="Haridas S."/>
            <person name="Albert R."/>
            <person name="Binder M."/>
            <person name="Bloem J."/>
            <person name="Labutti K."/>
            <person name="Salamov A."/>
            <person name="Andreopoulos B."/>
            <person name="Baker S."/>
            <person name="Barry K."/>
            <person name="Bills G."/>
            <person name="Bluhm B."/>
            <person name="Cannon C."/>
            <person name="Castanera R."/>
            <person name="Culley D."/>
            <person name="Daum C."/>
            <person name="Ezra D."/>
            <person name="Gonzalez J."/>
            <person name="Henrissat B."/>
            <person name="Kuo A."/>
            <person name="Liang C."/>
            <person name="Lipzen A."/>
            <person name="Lutzoni F."/>
            <person name="Magnuson J."/>
            <person name="Mondo S."/>
            <person name="Nolan M."/>
            <person name="Ohm R."/>
            <person name="Pangilinan J."/>
            <person name="Park H.-J."/>
            <person name="Ramirez L."/>
            <person name="Alfaro M."/>
            <person name="Sun H."/>
            <person name="Tritt A."/>
            <person name="Yoshinaga Y."/>
            <person name="Zwiers L.-H."/>
            <person name="Turgeon B."/>
            <person name="Goodwin S."/>
            <person name="Spatafora J."/>
            <person name="Crous P."/>
            <person name="Grigoriev I."/>
        </authorList>
    </citation>
    <scope>NUCLEOTIDE SEQUENCE</scope>
    <source>
        <strain evidence="2">CBS 116435</strain>
    </source>
</reference>
<dbReference type="EMBL" id="MU003774">
    <property type="protein sequence ID" value="KAF2723905.1"/>
    <property type="molecule type" value="Genomic_DNA"/>
</dbReference>
<feature type="region of interest" description="Disordered" evidence="1">
    <location>
        <begin position="292"/>
        <end position="315"/>
    </location>
</feature>
<accession>A0A9P4QCY8</accession>
<protein>
    <submittedName>
        <fullName evidence="2">Uncharacterized protein</fullName>
    </submittedName>
</protein>
<dbReference type="OrthoDB" id="4922812at2759"/>
<comment type="caution">
    <text evidence="2">The sequence shown here is derived from an EMBL/GenBank/DDBJ whole genome shotgun (WGS) entry which is preliminary data.</text>
</comment>
<proteinExistence type="predicted"/>
<dbReference type="Proteomes" id="UP000799441">
    <property type="component" value="Unassembled WGS sequence"/>
</dbReference>
<organism evidence="2 3">
    <name type="scientific">Polychaeton citri CBS 116435</name>
    <dbReference type="NCBI Taxonomy" id="1314669"/>
    <lineage>
        <taxon>Eukaryota</taxon>
        <taxon>Fungi</taxon>
        <taxon>Dikarya</taxon>
        <taxon>Ascomycota</taxon>
        <taxon>Pezizomycotina</taxon>
        <taxon>Dothideomycetes</taxon>
        <taxon>Dothideomycetidae</taxon>
        <taxon>Capnodiales</taxon>
        <taxon>Capnodiaceae</taxon>
        <taxon>Polychaeton</taxon>
    </lineage>
</organism>
<sequence length="315" mass="35241">MSAFISNVQDFDYSSMSLSKMQDFDYSNTFSSLNFPSMDSYTSGITKAQLELAWNIAAYSAIMWHHTRRTAPTYKKDFQQGSVWPLAIHITSGIFEVFRLHIRSLYGPVYPDLLDLAAAFAQSITNLILVKPLRRGQPSLTRPSYQAGGILRPIVSSIAYATQNPALHRGSVKMVNAFVYTRMDIWILVNLNIVKSYATIYAFAVTHGAMQAIYEGTGLTGLSIYTGLIVALMLVERVVSNFISDNEEDLQHDADEEHTKPISQVHNNSSKLLQAADHVTHLGFAELHTVQRHNTRKHGPSTQIDDYVSPHLSVM</sequence>
<gene>
    <name evidence="2" type="ORF">K431DRAFT_282598</name>
</gene>
<evidence type="ECO:0000256" key="1">
    <source>
        <dbReference type="SAM" id="MobiDB-lite"/>
    </source>
</evidence>